<keyword evidence="15" id="KW-1185">Reference proteome</keyword>
<evidence type="ECO:0000256" key="2">
    <source>
        <dbReference type="ARBA" id="ARBA00004924"/>
    </source>
</evidence>
<evidence type="ECO:0000256" key="6">
    <source>
        <dbReference type="ARBA" id="ARBA00022630"/>
    </source>
</evidence>
<reference evidence="15" key="1">
    <citation type="journal article" date="2017" name="Genome Biol.">
        <title>Comparative genomics reveals high biological diversity and specific adaptations in the industrially and medically important fungal genus Aspergillus.</title>
        <authorList>
            <person name="de Vries R.P."/>
            <person name="Riley R."/>
            <person name="Wiebenga A."/>
            <person name="Aguilar-Osorio G."/>
            <person name="Amillis S."/>
            <person name="Uchima C.A."/>
            <person name="Anderluh G."/>
            <person name="Asadollahi M."/>
            <person name="Askin M."/>
            <person name="Barry K."/>
            <person name="Battaglia E."/>
            <person name="Bayram O."/>
            <person name="Benocci T."/>
            <person name="Braus-Stromeyer S.A."/>
            <person name="Caldana C."/>
            <person name="Canovas D."/>
            <person name="Cerqueira G.C."/>
            <person name="Chen F."/>
            <person name="Chen W."/>
            <person name="Choi C."/>
            <person name="Clum A."/>
            <person name="Dos Santos R.A."/>
            <person name="Damasio A.R."/>
            <person name="Diallinas G."/>
            <person name="Emri T."/>
            <person name="Fekete E."/>
            <person name="Flipphi M."/>
            <person name="Freyberg S."/>
            <person name="Gallo A."/>
            <person name="Gournas C."/>
            <person name="Habgood R."/>
            <person name="Hainaut M."/>
            <person name="Harispe M.L."/>
            <person name="Henrissat B."/>
            <person name="Hilden K.S."/>
            <person name="Hope R."/>
            <person name="Hossain A."/>
            <person name="Karabika E."/>
            <person name="Karaffa L."/>
            <person name="Karanyi Z."/>
            <person name="Krasevec N."/>
            <person name="Kuo A."/>
            <person name="Kusch H."/>
            <person name="LaButti K."/>
            <person name="Lagendijk E.L."/>
            <person name="Lapidus A."/>
            <person name="Levasseur A."/>
            <person name="Lindquist E."/>
            <person name="Lipzen A."/>
            <person name="Logrieco A.F."/>
            <person name="MacCabe A."/>
            <person name="Maekelae M.R."/>
            <person name="Malavazi I."/>
            <person name="Melin P."/>
            <person name="Meyer V."/>
            <person name="Mielnichuk N."/>
            <person name="Miskei M."/>
            <person name="Molnar A.P."/>
            <person name="Mule G."/>
            <person name="Ngan C.Y."/>
            <person name="Orejas M."/>
            <person name="Orosz E."/>
            <person name="Ouedraogo J.P."/>
            <person name="Overkamp K.M."/>
            <person name="Park H.-S."/>
            <person name="Perrone G."/>
            <person name="Piumi F."/>
            <person name="Punt P.J."/>
            <person name="Ram A.F."/>
            <person name="Ramon A."/>
            <person name="Rauscher S."/>
            <person name="Record E."/>
            <person name="Riano-Pachon D.M."/>
            <person name="Robert V."/>
            <person name="Roehrig J."/>
            <person name="Ruller R."/>
            <person name="Salamov A."/>
            <person name="Salih N.S."/>
            <person name="Samson R.A."/>
            <person name="Sandor E."/>
            <person name="Sanguinetti M."/>
            <person name="Schuetze T."/>
            <person name="Sepcic K."/>
            <person name="Shelest E."/>
            <person name="Sherlock G."/>
            <person name="Sophianopoulou V."/>
            <person name="Squina F.M."/>
            <person name="Sun H."/>
            <person name="Susca A."/>
            <person name="Todd R.B."/>
            <person name="Tsang A."/>
            <person name="Unkles S.E."/>
            <person name="van de Wiele N."/>
            <person name="van Rossen-Uffink D."/>
            <person name="Oliveira J.V."/>
            <person name="Vesth T.C."/>
            <person name="Visser J."/>
            <person name="Yu J.-H."/>
            <person name="Zhou M."/>
            <person name="Andersen M.R."/>
            <person name="Archer D.B."/>
            <person name="Baker S.E."/>
            <person name="Benoit I."/>
            <person name="Brakhage A.A."/>
            <person name="Braus G.H."/>
            <person name="Fischer R."/>
            <person name="Frisvad J.C."/>
            <person name="Goldman G.H."/>
            <person name="Houbraken J."/>
            <person name="Oakley B."/>
            <person name="Pocsi I."/>
            <person name="Scazzocchio C."/>
            <person name="Seiboth B."/>
            <person name="vanKuyk P.A."/>
            <person name="Wortman J."/>
            <person name="Dyer P.S."/>
            <person name="Grigoriev I.V."/>
        </authorList>
    </citation>
    <scope>NUCLEOTIDE SEQUENCE [LARGE SCALE GENOMIC DNA]</scope>
    <source>
        <strain evidence="15">CBS 506.65</strain>
    </source>
</reference>
<keyword evidence="8" id="KW-0521">NADP</keyword>
<proteinExistence type="inferred from homology"/>
<evidence type="ECO:0000256" key="7">
    <source>
        <dbReference type="ARBA" id="ARBA00022827"/>
    </source>
</evidence>
<evidence type="ECO:0000256" key="8">
    <source>
        <dbReference type="ARBA" id="ARBA00022857"/>
    </source>
</evidence>
<comment type="cofactor">
    <cofactor evidence="1">
        <name>FAD</name>
        <dbReference type="ChEBI" id="CHEBI:57692"/>
    </cofactor>
</comment>
<dbReference type="PANTHER" id="PTHR38663">
    <property type="match status" value="1"/>
</dbReference>
<comment type="catalytic activity">
    <reaction evidence="11">
        <text>L-ornithine + NADPH + O2 = N(5)-hydroxy-L-ornithine + NADP(+) + H2O</text>
        <dbReference type="Rhea" id="RHEA:41508"/>
        <dbReference type="ChEBI" id="CHEBI:15377"/>
        <dbReference type="ChEBI" id="CHEBI:15379"/>
        <dbReference type="ChEBI" id="CHEBI:46911"/>
        <dbReference type="ChEBI" id="CHEBI:57783"/>
        <dbReference type="ChEBI" id="CHEBI:58349"/>
        <dbReference type="ChEBI" id="CHEBI:78275"/>
        <dbReference type="EC" id="1.14.13.196"/>
    </reaction>
</comment>
<evidence type="ECO:0000256" key="12">
    <source>
        <dbReference type="ARBA" id="ARBA00049248"/>
    </source>
</evidence>
<dbReference type="PANTHER" id="PTHR38663:SF1">
    <property type="entry name" value="L-ORNITHINE N(5)-MONOOXYGENASE"/>
    <property type="match status" value="1"/>
</dbReference>
<name>A0A1L9SWH7_9EURO</name>
<evidence type="ECO:0000256" key="13">
    <source>
        <dbReference type="SAM" id="MobiDB-lite"/>
    </source>
</evidence>
<gene>
    <name evidence="14" type="ORF">ASPZODRAFT_409623</name>
</gene>
<keyword evidence="7" id="KW-0274">FAD</keyword>
<evidence type="ECO:0000256" key="10">
    <source>
        <dbReference type="ARBA" id="ARBA00030351"/>
    </source>
</evidence>
<evidence type="ECO:0000256" key="5">
    <source>
        <dbReference type="ARBA" id="ARBA00018612"/>
    </source>
</evidence>
<organism evidence="14 15">
    <name type="scientific">Penicilliopsis zonata CBS 506.65</name>
    <dbReference type="NCBI Taxonomy" id="1073090"/>
    <lineage>
        <taxon>Eukaryota</taxon>
        <taxon>Fungi</taxon>
        <taxon>Dikarya</taxon>
        <taxon>Ascomycota</taxon>
        <taxon>Pezizomycotina</taxon>
        <taxon>Eurotiomycetes</taxon>
        <taxon>Eurotiomycetidae</taxon>
        <taxon>Eurotiales</taxon>
        <taxon>Aspergillaceae</taxon>
        <taxon>Penicilliopsis</taxon>
    </lineage>
</organism>
<keyword evidence="9" id="KW-0560">Oxidoreductase</keyword>
<dbReference type="InterPro" id="IPR025700">
    <property type="entry name" value="Lys/Orn_oxygenase"/>
</dbReference>
<evidence type="ECO:0000313" key="15">
    <source>
        <dbReference type="Proteomes" id="UP000184188"/>
    </source>
</evidence>
<dbReference type="Gene3D" id="3.50.50.60">
    <property type="entry name" value="FAD/NAD(P)-binding domain"/>
    <property type="match status" value="1"/>
</dbReference>
<evidence type="ECO:0000256" key="4">
    <source>
        <dbReference type="ARBA" id="ARBA00012881"/>
    </source>
</evidence>
<dbReference type="EMBL" id="KV878336">
    <property type="protein sequence ID" value="OJJ51526.1"/>
    <property type="molecule type" value="Genomic_DNA"/>
</dbReference>
<evidence type="ECO:0000313" key="14">
    <source>
        <dbReference type="EMBL" id="OJJ51526.1"/>
    </source>
</evidence>
<dbReference type="InterPro" id="IPR036188">
    <property type="entry name" value="FAD/NAD-bd_sf"/>
</dbReference>
<dbReference type="AlphaFoldDB" id="A0A1L9SWH7"/>
<dbReference type="Pfam" id="PF13434">
    <property type="entry name" value="Lys_Orn_oxgnase"/>
    <property type="match status" value="1"/>
</dbReference>
<dbReference type="VEuPathDB" id="FungiDB:ASPZODRAFT_409623"/>
<sequence length="531" mass="59221">MEYPDIHSVVIIGAGPCGLAVAARLREETPSALFTDEEHQRYHWIRRHTGRMNIRNRNKASYSVRTDSGAARSKGTGTGTLVLDSTGTSWMQRWKTAFATLEIAQLRSPMFFHIDPADRDGMLAYTRETGREEDLWEIRGCVGRELSKHRRKKRDHRSGDIDERDRKDYYSPSTSLFDAYCSSIVRRYSLDSPGQILHAEVSDITYSLHPELDEEKELFCITGSTGETFYARSVVLAVGAGTGGAKIFPFPLSEQERKAACHSLEITSFPPAGLRGKISRREETTILVVGGGLSSAQIVDMAIKKGVSRVHLLIRGDLKVKHFDIGLTWMGKFKNFEKAAFWSADSDEERLEMFHTARDGGSINPRYVKILKQYVASGKLVIHTHTAIADHRFCPVTNTWEITTNPPTTPALPPAIDYIYFATGVRSDITALPFLQSMLESYPIPTCGGFPCLTDDLMWREDVPLFVTGRFAALRLGPGGPNLEGARLGAERIAWKMQDIRGDTSDQEADDSFRGYSDCFCGLGNRYAGLA</sequence>
<dbReference type="SUPFAM" id="SSF51905">
    <property type="entry name" value="FAD/NAD(P)-binding domain"/>
    <property type="match status" value="2"/>
</dbReference>
<feature type="region of interest" description="Disordered" evidence="13">
    <location>
        <begin position="147"/>
        <end position="166"/>
    </location>
</feature>
<evidence type="ECO:0000256" key="9">
    <source>
        <dbReference type="ARBA" id="ARBA00023002"/>
    </source>
</evidence>
<dbReference type="EC" id="1.14.13.196" evidence="4"/>
<feature type="compositionally biased region" description="Basic and acidic residues" evidence="13">
    <location>
        <begin position="157"/>
        <end position="166"/>
    </location>
</feature>
<comment type="catalytic activity">
    <reaction evidence="12">
        <text>L-ornithine + NADH + O2 = N(5)-hydroxy-L-ornithine + NAD(+) + H2O</text>
        <dbReference type="Rhea" id="RHEA:41512"/>
        <dbReference type="ChEBI" id="CHEBI:15377"/>
        <dbReference type="ChEBI" id="CHEBI:15379"/>
        <dbReference type="ChEBI" id="CHEBI:46911"/>
        <dbReference type="ChEBI" id="CHEBI:57540"/>
        <dbReference type="ChEBI" id="CHEBI:57945"/>
        <dbReference type="ChEBI" id="CHEBI:78275"/>
        <dbReference type="EC" id="1.14.13.196"/>
    </reaction>
</comment>
<dbReference type="RefSeq" id="XP_022586036.1">
    <property type="nucleotide sequence ID" value="XM_022728319.1"/>
</dbReference>
<evidence type="ECO:0000256" key="1">
    <source>
        <dbReference type="ARBA" id="ARBA00001974"/>
    </source>
</evidence>
<comment type="pathway">
    <text evidence="2">Siderophore biosynthesis.</text>
</comment>
<evidence type="ECO:0000256" key="11">
    <source>
        <dbReference type="ARBA" id="ARBA00047598"/>
    </source>
</evidence>
<accession>A0A1L9SWH7</accession>
<comment type="similarity">
    <text evidence="3">Belongs to the lysine N(6)-hydroxylase/L-ornithine N(5)-oxygenase family.</text>
</comment>
<dbReference type="Proteomes" id="UP000184188">
    <property type="component" value="Unassembled WGS sequence"/>
</dbReference>
<protein>
    <recommendedName>
        <fullName evidence="5">L-ornithine N(5)-monooxygenase</fullName>
        <ecNumber evidence="4">1.14.13.196</ecNumber>
    </recommendedName>
    <alternativeName>
        <fullName evidence="10">L-ornithine N(5)-oxygenase</fullName>
    </alternativeName>
</protein>
<dbReference type="GeneID" id="34614783"/>
<keyword evidence="6" id="KW-0285">Flavoprotein</keyword>
<feature type="compositionally biased region" description="Basic residues" evidence="13">
    <location>
        <begin position="147"/>
        <end position="156"/>
    </location>
</feature>
<dbReference type="OrthoDB" id="76038at2759"/>
<evidence type="ECO:0000256" key="3">
    <source>
        <dbReference type="ARBA" id="ARBA00007588"/>
    </source>
</evidence>